<dbReference type="SUPFAM" id="SSF51735">
    <property type="entry name" value="NAD(P)-binding Rossmann-fold domains"/>
    <property type="match status" value="2"/>
</dbReference>
<name>A0A164L0C8_9NOCA</name>
<dbReference type="InterPro" id="IPR014031">
    <property type="entry name" value="Ketoacyl_synth_C"/>
</dbReference>
<dbReference type="Pfam" id="PF08659">
    <property type="entry name" value="KR"/>
    <property type="match status" value="1"/>
</dbReference>
<dbReference type="SUPFAM" id="SSF47336">
    <property type="entry name" value="ACP-like"/>
    <property type="match status" value="1"/>
</dbReference>
<sequence length="2286" mass="240235">MTALSSAAEAVIGISPFGEPNARLVAAICAAGGLGVLDLGTGDRRARQELARAGRWPPGPFGVRLGGSCALDPVELAGEGADISTVVLDADARWRPAELRSRFRVLVEVTSSEEALRAVRDGAHGLVARGCECGGRIGELTTFVLLQQLLSAEAVDVPIWACGGIGPRSAAAAVVGGAAGVVLDTQLALLAESNVPGEVAAAIRTMDGSETTVVDGFRVLRRRGHDAVPDPEGPDVRGRLGARDLRAQLLPIGQDGFLAARFAEQWGDAGTAVRAVTEAIHDAVRGDALAEVLVPDSPMSRALGTSLPVVQGPMTRVSDQALFAEQVAAEGGLPFIALALADREQTLALLEQTRDVLGGRPWGVGVLGFAPEEIRAAQLEVIRAIRPPCAIVAGGRPSQASALEEVGIEAFLHVPSAGLLKQFLDAGARKFVFEGAECGGHVGPRASFPLWEAQIDVLIKYLDGTSESADGLRVLFAGGIHDSRSAAMVAALASPLAARGVAIGVLMGTAYLLTEQAVSCGAIEPVFQDQVVTARQTVLLETAPGHATRCVRSPFTDTFLAVKDELREQGATDRQVWETLESLNLGRLRLASKGIERVGDTLARVDRDRQVAEGLFMAGQVAALRGEVTTIRALHESVSTAAAAYFVRRAADLRTRFSERGGEPQAPAPLDIAVIGMSCMFPGAPDLASFGATVVGGVDTITEVSPDRWDPAIYYAPDGADGTSASKWGGFLPDIPFDALRYGIPPTALSSIEPVQLLALEAAWRSLVDAGYGERVFDRSRTSVIFGAESGSDLSSTISLRACLPGYLGELPAALDAQLPKLTEDSFPGMLANVIAGRIANRLGLGGANYTVDAACASSLAAVDAACRELALGTSDVVLCGGADLHNGIGDYLLFSSVHALSPTGRSRSFDDSADGIVLGEGVACVVLKRLADAERDGDRIYAVIKGVGRSSDGRSMGLTAPRPQGQRLALERAYRNAGISPAEVGLLEAHGTGTMVGDRTELAVLTDVFTDAGANPGGCVLGSVKSQIGHTKCAAGMAGLIKTALALRSGVLPPTLHVTRPNSGWDAESSPFVFHAAARPWAAAPAQRVAGVSAFGFGGTNFHVVLRAYEGGAPSKHALDEWPAELFTFRGADRQAATREVERLLKLVDADEPWRLRDVALAASRRSDSRAEPVRIAVVASDLEQLRGLLRRAITGEDDPSGGVFVSDPEWDRDGAVAFLFPGQGSQSPGMLAELMVTFPEVQYYLQRGRRWADALYPPVAFDLATAKAQQERITDTRVAQPALGIVGMAAHDLLTAAGVRPDMMAGHSYGELVALCAAGAFTPDTLLELSAARAEAILSSTGADPGAMAAVSAGAREVAEALRAADLADRVVVANQNSPKETVVSGPSAAVDTAVRRLHAAGLRAKRIRVACAFHSPLLGRARERFADVLADTPVCEAEVPVWSNRTAAGYPTHPEQVRSELSAQIDAPVRFGDQVEAMYAEGARVFVEVGPGSVLTGLVSDILGDRPHRTVSCEGGRGLTGFLRALARLATSGVRVDTEWLFQGRDAIDAYHATSPQRPGWIVNGHRVRTVSGAALAGALEPPQRIALGDTVLQQRATVNNGGALGHDREALISQFLRTSQEMVAAQRDVLLSYFGEAPPPRAAAELQAVSAAAEQAPVPPHETVEPKQALVTLSTDDILSAVAELISERTGYPVDMIESDLDLEADLSIDSIKRAEIVGELVGRIIPADTAGVTELDDTELEELSKARTTSAITEWLLARRDDDADARATPARDDGSPDTIAEKPAEQAVRPGAVPKRLLLKEVPLPAGDLARGKALHGKRFVMLGSGNGLAESLATRLAALGADTVTREATHRIGEPDGHVDGVWYLDGLSDTDTPVLPESFPVFRAALLRNPEWLVAVRSAAAEPDDRTAGLRGLFRALSREYPDTTARLVEVDPRRAPDALAEELLAELLAEDRIPVVRRCDGVRHGFDLVEAGLGPLGATGAGPAGDCTAEASALGLDRESVVLLIGGARGITARFAATLAAASRCRLELVGRTAAPVGPEDPAIAAATDRAALRAALIAQGRRSAADIERTVGEISAQREIGTSLEELRELGSDVRYHSLDVHDAEGVHRLVKDIHSEHGRLDGLVYAAGVIEDKLVADKDLASFQRVFGTKVDGARELLDAVQGLPNGPRFAVLFGSIAAVLGNRGQADYAAANDALQSLGSRWAARTGRRALTVHWGPWAPVGPHGGMVSPELGREYVRRGIELIDPEEGALGLLRELAWGEPAVDTVVYTASGW</sequence>
<dbReference type="Pfam" id="PF03060">
    <property type="entry name" value="NMO"/>
    <property type="match status" value="2"/>
</dbReference>
<dbReference type="PANTHER" id="PTHR43074">
    <property type="entry name" value="OMEGA-3 POLYUNSATURATED FATTY ACID SYNTHASE PFAB-RELATED"/>
    <property type="match status" value="1"/>
</dbReference>
<keyword evidence="3" id="KW-0808">Transferase</keyword>
<dbReference type="Gene3D" id="3.30.70.250">
    <property type="entry name" value="Malonyl-CoA ACP transacylase, ACP-binding"/>
    <property type="match status" value="1"/>
</dbReference>
<dbReference type="RefSeq" id="WP_067592903.1">
    <property type="nucleotide sequence ID" value="NZ_JABMCZ010000001.1"/>
</dbReference>
<dbReference type="CDD" id="cd00833">
    <property type="entry name" value="PKS"/>
    <property type="match status" value="1"/>
</dbReference>
<dbReference type="SMART" id="SM00822">
    <property type="entry name" value="PKS_KR"/>
    <property type="match status" value="1"/>
</dbReference>
<organism evidence="6 7">
    <name type="scientific">Nocardia terpenica</name>
    <dbReference type="NCBI Taxonomy" id="455432"/>
    <lineage>
        <taxon>Bacteria</taxon>
        <taxon>Bacillati</taxon>
        <taxon>Actinomycetota</taxon>
        <taxon>Actinomycetes</taxon>
        <taxon>Mycobacteriales</taxon>
        <taxon>Nocardiaceae</taxon>
        <taxon>Nocardia</taxon>
    </lineage>
</organism>
<dbReference type="STRING" id="455432.AWN90_37235"/>
<dbReference type="InterPro" id="IPR057326">
    <property type="entry name" value="KR_dom"/>
</dbReference>
<gene>
    <name evidence="6" type="ORF">AWN90_37235</name>
</gene>
<feature type="region of interest" description="Disordered" evidence="4">
    <location>
        <begin position="1768"/>
        <end position="1789"/>
    </location>
</feature>
<dbReference type="Gene3D" id="3.40.366.10">
    <property type="entry name" value="Malonyl-Coenzyme A Acyl Carrier Protein, domain 2"/>
    <property type="match status" value="1"/>
</dbReference>
<dbReference type="SMART" id="SM00825">
    <property type="entry name" value="PKS_KS"/>
    <property type="match status" value="1"/>
</dbReference>
<dbReference type="InterPro" id="IPR016035">
    <property type="entry name" value="Acyl_Trfase/lysoPLipase"/>
</dbReference>
<dbReference type="Proteomes" id="UP000076512">
    <property type="component" value="Unassembled WGS sequence"/>
</dbReference>
<evidence type="ECO:0000256" key="2">
    <source>
        <dbReference type="ARBA" id="ARBA00022553"/>
    </source>
</evidence>
<dbReference type="EMBL" id="LWGR01000010">
    <property type="protein sequence ID" value="KZM71905.1"/>
    <property type="molecule type" value="Genomic_DNA"/>
</dbReference>
<dbReference type="PROSITE" id="PS52004">
    <property type="entry name" value="KS3_2"/>
    <property type="match status" value="1"/>
</dbReference>
<dbReference type="SUPFAM" id="SSF55048">
    <property type="entry name" value="Probable ACP-binding domain of malonyl-CoA ACP transacylase"/>
    <property type="match status" value="1"/>
</dbReference>
<keyword evidence="1" id="KW-0596">Phosphopantetheine</keyword>
<dbReference type="InterPro" id="IPR036736">
    <property type="entry name" value="ACP-like_sf"/>
</dbReference>
<reference evidence="6 7" key="1">
    <citation type="submission" date="2016-04" db="EMBL/GenBank/DDBJ databases">
        <authorList>
            <person name="Evans L.H."/>
            <person name="Alamgir A."/>
            <person name="Owens N."/>
            <person name="Weber N.D."/>
            <person name="Virtaneva K."/>
            <person name="Barbian K."/>
            <person name="Babar A."/>
            <person name="Rosenke K."/>
        </authorList>
    </citation>
    <scope>NUCLEOTIDE SEQUENCE [LARGE SCALE GENOMIC DNA]</scope>
    <source>
        <strain evidence="6 7">IFM 0406</strain>
    </source>
</reference>
<feature type="domain" description="Ketosynthase family 3 (KS3)" evidence="5">
    <location>
        <begin position="669"/>
        <end position="1109"/>
    </location>
</feature>
<dbReference type="SUPFAM" id="SSF51412">
    <property type="entry name" value="Inosine monophosphate dehydrogenase (IMPDH)"/>
    <property type="match status" value="2"/>
</dbReference>
<dbReference type="InterPro" id="IPR013785">
    <property type="entry name" value="Aldolase_TIM"/>
</dbReference>
<evidence type="ECO:0000259" key="5">
    <source>
        <dbReference type="PROSITE" id="PS52004"/>
    </source>
</evidence>
<evidence type="ECO:0000256" key="1">
    <source>
        <dbReference type="ARBA" id="ARBA00022450"/>
    </source>
</evidence>
<evidence type="ECO:0000256" key="3">
    <source>
        <dbReference type="ARBA" id="ARBA00022679"/>
    </source>
</evidence>
<dbReference type="InterPro" id="IPR014030">
    <property type="entry name" value="Ketoacyl_synth_N"/>
</dbReference>
<protein>
    <submittedName>
        <fullName evidence="6">Polyketide synthase</fullName>
    </submittedName>
</protein>
<dbReference type="Gene3D" id="3.40.47.10">
    <property type="match status" value="1"/>
</dbReference>
<dbReference type="Gene3D" id="3.20.20.70">
    <property type="entry name" value="Aldolase class I"/>
    <property type="match status" value="2"/>
</dbReference>
<keyword evidence="2" id="KW-0597">Phosphoprotein</keyword>
<evidence type="ECO:0000313" key="6">
    <source>
        <dbReference type="EMBL" id="KZM71905.1"/>
    </source>
</evidence>
<dbReference type="Pfam" id="PF02801">
    <property type="entry name" value="Ketoacyl-synt_C"/>
    <property type="match status" value="1"/>
</dbReference>
<dbReference type="PANTHER" id="PTHR43074:SF1">
    <property type="entry name" value="BETA-KETOACYL SYNTHASE FAMILY PROTEIN-RELATED"/>
    <property type="match status" value="1"/>
</dbReference>
<dbReference type="SUPFAM" id="SSF52151">
    <property type="entry name" value="FabD/lysophospholipase-like"/>
    <property type="match status" value="1"/>
</dbReference>
<accession>A0A164L0C8</accession>
<dbReference type="InterPro" id="IPR014043">
    <property type="entry name" value="Acyl_transferase_dom"/>
</dbReference>
<dbReference type="InterPro" id="IPR001227">
    <property type="entry name" value="Ac_transferase_dom_sf"/>
</dbReference>
<dbReference type="Pfam" id="PF00698">
    <property type="entry name" value="Acyl_transf_1"/>
    <property type="match status" value="1"/>
</dbReference>
<comment type="caution">
    <text evidence="6">The sequence shown here is derived from an EMBL/GenBank/DDBJ whole genome shotgun (WGS) entry which is preliminary data.</text>
</comment>
<dbReference type="OrthoDB" id="9778690at2"/>
<dbReference type="SMART" id="SM00827">
    <property type="entry name" value="PKS_AT"/>
    <property type="match status" value="1"/>
</dbReference>
<dbReference type="Pfam" id="PF00109">
    <property type="entry name" value="ketoacyl-synt"/>
    <property type="match status" value="1"/>
</dbReference>
<dbReference type="InterPro" id="IPR016039">
    <property type="entry name" value="Thiolase-like"/>
</dbReference>
<dbReference type="SUPFAM" id="SSF53901">
    <property type="entry name" value="Thiolase-like"/>
    <property type="match status" value="1"/>
</dbReference>
<dbReference type="InterPro" id="IPR016036">
    <property type="entry name" value="Malonyl_transacylase_ACP-bd"/>
</dbReference>
<dbReference type="Gene3D" id="1.10.1200.10">
    <property type="entry name" value="ACP-like"/>
    <property type="match status" value="1"/>
</dbReference>
<dbReference type="GO" id="GO:0016746">
    <property type="term" value="F:acyltransferase activity"/>
    <property type="evidence" value="ECO:0007669"/>
    <property type="project" value="InterPro"/>
</dbReference>
<dbReference type="Gene3D" id="3.40.50.720">
    <property type="entry name" value="NAD(P)-binding Rossmann-like Domain"/>
    <property type="match status" value="1"/>
</dbReference>
<dbReference type="InterPro" id="IPR020841">
    <property type="entry name" value="PKS_Beta-ketoAc_synthase_dom"/>
</dbReference>
<evidence type="ECO:0000256" key="4">
    <source>
        <dbReference type="SAM" id="MobiDB-lite"/>
    </source>
</evidence>
<dbReference type="InterPro" id="IPR052568">
    <property type="entry name" value="PKS-FAS_Synthase"/>
</dbReference>
<evidence type="ECO:0000313" key="7">
    <source>
        <dbReference type="Proteomes" id="UP000076512"/>
    </source>
</evidence>
<dbReference type="InterPro" id="IPR013968">
    <property type="entry name" value="PKS_KR"/>
</dbReference>
<proteinExistence type="predicted"/>
<keyword evidence="7" id="KW-1185">Reference proteome</keyword>
<dbReference type="InterPro" id="IPR036291">
    <property type="entry name" value="NAD(P)-bd_dom_sf"/>
</dbReference>